<organism evidence="1 2">
    <name type="scientific">Candidatus Methylacidithermus pantelleriae</name>
    <dbReference type="NCBI Taxonomy" id="2744239"/>
    <lineage>
        <taxon>Bacteria</taxon>
        <taxon>Pseudomonadati</taxon>
        <taxon>Verrucomicrobiota</taxon>
        <taxon>Methylacidiphilae</taxon>
        <taxon>Methylacidiphilales</taxon>
        <taxon>Methylacidiphilaceae</taxon>
        <taxon>Candidatus Methylacidithermus</taxon>
    </lineage>
</organism>
<accession>A0A8J2FMX3</accession>
<evidence type="ECO:0000313" key="1">
    <source>
        <dbReference type="EMBL" id="CAF0691372.1"/>
    </source>
</evidence>
<keyword evidence="2" id="KW-1185">Reference proteome</keyword>
<reference evidence="1" key="1">
    <citation type="submission" date="2021-02" db="EMBL/GenBank/DDBJ databases">
        <authorList>
            <person name="Cremers G."/>
            <person name="Picone N."/>
        </authorList>
    </citation>
    <scope>NUCLEOTIDE SEQUENCE</scope>
    <source>
        <strain evidence="1">PQ17</strain>
    </source>
</reference>
<gene>
    <name evidence="1" type="ORF">MPNT_100024</name>
</gene>
<dbReference type="AlphaFoldDB" id="A0A8J2FMX3"/>
<protein>
    <submittedName>
        <fullName evidence="1">Uncharacterized protein</fullName>
    </submittedName>
</protein>
<sequence length="80" mass="8927">MAGCWPGSSRGPIFRVTRRVARSVGIDVDEDHLGLVETDRLGNLVDVRRIGWNLNGKSQEQAKAIFLVMRAKRSLRPAPE</sequence>
<evidence type="ECO:0000313" key="2">
    <source>
        <dbReference type="Proteomes" id="UP000663859"/>
    </source>
</evidence>
<name>A0A8J2FMX3_9BACT</name>
<dbReference type="Proteomes" id="UP000663859">
    <property type="component" value="Unassembled WGS sequence"/>
</dbReference>
<dbReference type="EMBL" id="CAJNOB010000002">
    <property type="protein sequence ID" value="CAF0691372.1"/>
    <property type="molecule type" value="Genomic_DNA"/>
</dbReference>
<proteinExistence type="predicted"/>
<comment type="caution">
    <text evidence="1">The sequence shown here is derived from an EMBL/GenBank/DDBJ whole genome shotgun (WGS) entry which is preliminary data.</text>
</comment>